<name>A0A445FGA1_GLYSO</name>
<evidence type="ECO:0000256" key="1">
    <source>
        <dbReference type="SAM" id="SignalP"/>
    </source>
</evidence>
<proteinExistence type="predicted"/>
<reference evidence="2 3" key="1">
    <citation type="submission" date="2018-09" db="EMBL/GenBank/DDBJ databases">
        <title>A high-quality reference genome of wild soybean provides a powerful tool to mine soybean genomes.</title>
        <authorList>
            <person name="Xie M."/>
            <person name="Chung C.Y.L."/>
            <person name="Li M.-W."/>
            <person name="Wong F.-L."/>
            <person name="Chan T.-F."/>
            <person name="Lam H.-M."/>
        </authorList>
    </citation>
    <scope>NUCLEOTIDE SEQUENCE [LARGE SCALE GENOMIC DNA]</scope>
    <source>
        <strain evidence="3">cv. W05</strain>
        <tissue evidence="2">Hypocotyl of etiolated seedlings</tissue>
    </source>
</reference>
<comment type="caution">
    <text evidence="2">The sequence shown here is derived from an EMBL/GenBank/DDBJ whole genome shotgun (WGS) entry which is preliminary data.</text>
</comment>
<evidence type="ECO:0000313" key="3">
    <source>
        <dbReference type="Proteomes" id="UP000289340"/>
    </source>
</evidence>
<sequence length="143" mass="16196">MFAKVKLLLLCFGLMPSIVSNIHDDFIFEPFESQIKHSRSLSTEVLDKSHPAGRISVSNAFNMPYKDMADMCEVLLMEKKKMSRLMSTQQKQECVVDSLSPNHGNELKNVDSSSNVDFQKATPCFEIPCLHKTSILALREIED</sequence>
<feature type="signal peptide" evidence="1">
    <location>
        <begin position="1"/>
        <end position="21"/>
    </location>
</feature>
<keyword evidence="1" id="KW-0732">Signal</keyword>
<accession>A0A445FGA1</accession>
<organism evidence="2 3">
    <name type="scientific">Glycine soja</name>
    <name type="common">Wild soybean</name>
    <dbReference type="NCBI Taxonomy" id="3848"/>
    <lineage>
        <taxon>Eukaryota</taxon>
        <taxon>Viridiplantae</taxon>
        <taxon>Streptophyta</taxon>
        <taxon>Embryophyta</taxon>
        <taxon>Tracheophyta</taxon>
        <taxon>Spermatophyta</taxon>
        <taxon>Magnoliopsida</taxon>
        <taxon>eudicotyledons</taxon>
        <taxon>Gunneridae</taxon>
        <taxon>Pentapetalae</taxon>
        <taxon>rosids</taxon>
        <taxon>fabids</taxon>
        <taxon>Fabales</taxon>
        <taxon>Fabaceae</taxon>
        <taxon>Papilionoideae</taxon>
        <taxon>50 kb inversion clade</taxon>
        <taxon>NPAAA clade</taxon>
        <taxon>indigoferoid/millettioid clade</taxon>
        <taxon>Phaseoleae</taxon>
        <taxon>Glycine</taxon>
        <taxon>Glycine subgen. Soja</taxon>
    </lineage>
</organism>
<keyword evidence="3" id="KW-1185">Reference proteome</keyword>
<feature type="chain" id="PRO_5019281966" evidence="1">
    <location>
        <begin position="22"/>
        <end position="143"/>
    </location>
</feature>
<evidence type="ECO:0000313" key="2">
    <source>
        <dbReference type="EMBL" id="RZB47875.1"/>
    </source>
</evidence>
<dbReference type="EMBL" id="QZWG01000019">
    <property type="protein sequence ID" value="RZB47875.1"/>
    <property type="molecule type" value="Genomic_DNA"/>
</dbReference>
<gene>
    <name evidence="2" type="ORF">D0Y65_051439</name>
</gene>
<protein>
    <submittedName>
        <fullName evidence="2">Uncharacterized protein</fullName>
    </submittedName>
</protein>
<dbReference type="Proteomes" id="UP000289340">
    <property type="component" value="Chromosome 19"/>
</dbReference>
<dbReference type="AlphaFoldDB" id="A0A445FGA1"/>